<organism evidence="1 2">
    <name type="scientific">Paractinoplanes rishiriensis</name>
    <dbReference type="NCBI Taxonomy" id="1050105"/>
    <lineage>
        <taxon>Bacteria</taxon>
        <taxon>Bacillati</taxon>
        <taxon>Actinomycetota</taxon>
        <taxon>Actinomycetes</taxon>
        <taxon>Micromonosporales</taxon>
        <taxon>Micromonosporaceae</taxon>
        <taxon>Paractinoplanes</taxon>
    </lineage>
</organism>
<keyword evidence="2" id="KW-1185">Reference proteome</keyword>
<dbReference type="Proteomes" id="UP000636960">
    <property type="component" value="Unassembled WGS sequence"/>
</dbReference>
<dbReference type="AlphaFoldDB" id="A0A919N1Q8"/>
<evidence type="ECO:0000313" key="1">
    <source>
        <dbReference type="EMBL" id="GIF02096.1"/>
    </source>
</evidence>
<comment type="caution">
    <text evidence="1">The sequence shown here is derived from an EMBL/GenBank/DDBJ whole genome shotgun (WGS) entry which is preliminary data.</text>
</comment>
<evidence type="ECO:0000313" key="2">
    <source>
        <dbReference type="Proteomes" id="UP000636960"/>
    </source>
</evidence>
<sequence>MAARTDAGAARRSRTNGPLADFERIAAGYPVFRITSRATGTHDR</sequence>
<protein>
    <submittedName>
        <fullName evidence="1">Uncharacterized protein</fullName>
    </submittedName>
</protein>
<dbReference type="EMBL" id="BOMV01000119">
    <property type="protein sequence ID" value="GIF02096.1"/>
    <property type="molecule type" value="Genomic_DNA"/>
</dbReference>
<proteinExistence type="predicted"/>
<name>A0A919N1Q8_9ACTN</name>
<reference evidence="1" key="1">
    <citation type="submission" date="2021-01" db="EMBL/GenBank/DDBJ databases">
        <title>Whole genome shotgun sequence of Actinoplanes rishiriensis NBRC 108556.</title>
        <authorList>
            <person name="Komaki H."/>
            <person name="Tamura T."/>
        </authorList>
    </citation>
    <scope>NUCLEOTIDE SEQUENCE</scope>
    <source>
        <strain evidence="1">NBRC 108556</strain>
    </source>
</reference>
<accession>A0A919N1Q8</accession>
<gene>
    <name evidence="1" type="ORF">Ari01nite_95600</name>
</gene>